<keyword evidence="2" id="KW-0732">Signal</keyword>
<evidence type="ECO:0000256" key="1">
    <source>
        <dbReference type="SAM" id="MobiDB-lite"/>
    </source>
</evidence>
<dbReference type="KEGG" id="spu:115918563"/>
<feature type="chain" id="PRO_5029716689" description="Secreted protein" evidence="2">
    <location>
        <begin position="17"/>
        <end position="157"/>
    </location>
</feature>
<dbReference type="RefSeq" id="XP_030838982.1">
    <property type="nucleotide sequence ID" value="XM_030983122.1"/>
</dbReference>
<dbReference type="AlphaFoldDB" id="A0A7M7NN67"/>
<evidence type="ECO:0008006" key="5">
    <source>
        <dbReference type="Google" id="ProtNLM"/>
    </source>
</evidence>
<proteinExistence type="predicted"/>
<reference evidence="3" key="2">
    <citation type="submission" date="2021-01" db="UniProtKB">
        <authorList>
            <consortium name="EnsemblMetazoa"/>
        </authorList>
    </citation>
    <scope>IDENTIFICATION</scope>
</reference>
<name>A0A7M7NN67_STRPU</name>
<dbReference type="EnsemblMetazoa" id="XM_030983122">
    <property type="protein sequence ID" value="XP_030838982"/>
    <property type="gene ID" value="LOC115918563"/>
</dbReference>
<feature type="compositionally biased region" description="Basic and acidic residues" evidence="1">
    <location>
        <begin position="107"/>
        <end position="117"/>
    </location>
</feature>
<feature type="region of interest" description="Disordered" evidence="1">
    <location>
        <begin position="103"/>
        <end position="132"/>
    </location>
</feature>
<dbReference type="InParanoid" id="A0A7M7NN67"/>
<accession>A0A7M7NN67</accession>
<protein>
    <recommendedName>
        <fullName evidence="5">Secreted protein</fullName>
    </recommendedName>
</protein>
<organism evidence="3 4">
    <name type="scientific">Strongylocentrotus purpuratus</name>
    <name type="common">Purple sea urchin</name>
    <dbReference type="NCBI Taxonomy" id="7668"/>
    <lineage>
        <taxon>Eukaryota</taxon>
        <taxon>Metazoa</taxon>
        <taxon>Echinodermata</taxon>
        <taxon>Eleutherozoa</taxon>
        <taxon>Echinozoa</taxon>
        <taxon>Echinoidea</taxon>
        <taxon>Euechinoidea</taxon>
        <taxon>Echinacea</taxon>
        <taxon>Camarodonta</taxon>
        <taxon>Echinidea</taxon>
        <taxon>Strongylocentrotidae</taxon>
        <taxon>Strongylocentrotus</taxon>
    </lineage>
</organism>
<feature type="signal peptide" evidence="2">
    <location>
        <begin position="1"/>
        <end position="16"/>
    </location>
</feature>
<reference evidence="4" key="1">
    <citation type="submission" date="2015-02" db="EMBL/GenBank/DDBJ databases">
        <title>Genome sequencing for Strongylocentrotus purpuratus.</title>
        <authorList>
            <person name="Murali S."/>
            <person name="Liu Y."/>
            <person name="Vee V."/>
            <person name="English A."/>
            <person name="Wang M."/>
            <person name="Skinner E."/>
            <person name="Han Y."/>
            <person name="Muzny D.M."/>
            <person name="Worley K.C."/>
            <person name="Gibbs R.A."/>
        </authorList>
    </citation>
    <scope>NUCLEOTIDE SEQUENCE</scope>
</reference>
<sequence>MFFVLFLISAAILVYAWTRVQHYRKSAALAQRDLHLQPLSQRKAECSNSYAKSFTGSCRERTETNPDLTKGDFIVTCRVTTEPRGAPSNGHTKPAEIVVKATGKQEQTAHPEVHRAEPSLPEAPRPDSPVTYECPLDIWEPPEDYEDVMIATCKTNV</sequence>
<keyword evidence="4" id="KW-1185">Reference proteome</keyword>
<evidence type="ECO:0000313" key="3">
    <source>
        <dbReference type="EnsemblMetazoa" id="XP_030838982"/>
    </source>
</evidence>
<evidence type="ECO:0000313" key="4">
    <source>
        <dbReference type="Proteomes" id="UP000007110"/>
    </source>
</evidence>
<dbReference type="GeneID" id="115918563"/>
<dbReference type="Proteomes" id="UP000007110">
    <property type="component" value="Unassembled WGS sequence"/>
</dbReference>
<evidence type="ECO:0000256" key="2">
    <source>
        <dbReference type="SAM" id="SignalP"/>
    </source>
</evidence>